<feature type="region of interest" description="Disordered" evidence="1">
    <location>
        <begin position="1"/>
        <end position="52"/>
    </location>
</feature>
<reference evidence="2 3" key="1">
    <citation type="journal article" date="2014" name="Agronomy (Basel)">
        <title>A Draft Genome Sequence for Ensete ventricosum, the Drought-Tolerant Tree Against Hunger.</title>
        <authorList>
            <person name="Harrison J."/>
            <person name="Moore K.A."/>
            <person name="Paszkiewicz K."/>
            <person name="Jones T."/>
            <person name="Grant M."/>
            <person name="Ambacheew D."/>
            <person name="Muzemil S."/>
            <person name="Studholme D.J."/>
        </authorList>
    </citation>
    <scope>NUCLEOTIDE SEQUENCE [LARGE SCALE GENOMIC DNA]</scope>
</reference>
<feature type="compositionally biased region" description="Basic and acidic residues" evidence="1">
    <location>
        <begin position="1"/>
        <end position="21"/>
    </location>
</feature>
<name>A0A426ZQN5_ENSVE</name>
<feature type="compositionally biased region" description="Basic residues" evidence="1">
    <location>
        <begin position="38"/>
        <end position="47"/>
    </location>
</feature>
<evidence type="ECO:0000313" key="3">
    <source>
        <dbReference type="Proteomes" id="UP000287651"/>
    </source>
</evidence>
<dbReference type="Proteomes" id="UP000287651">
    <property type="component" value="Unassembled WGS sequence"/>
</dbReference>
<gene>
    <name evidence="2" type="ORF">B296_00040399</name>
</gene>
<accession>A0A426ZQN5</accession>
<organism evidence="2 3">
    <name type="scientific">Ensete ventricosum</name>
    <name type="common">Abyssinian banana</name>
    <name type="synonym">Musa ensete</name>
    <dbReference type="NCBI Taxonomy" id="4639"/>
    <lineage>
        <taxon>Eukaryota</taxon>
        <taxon>Viridiplantae</taxon>
        <taxon>Streptophyta</taxon>
        <taxon>Embryophyta</taxon>
        <taxon>Tracheophyta</taxon>
        <taxon>Spermatophyta</taxon>
        <taxon>Magnoliopsida</taxon>
        <taxon>Liliopsida</taxon>
        <taxon>Zingiberales</taxon>
        <taxon>Musaceae</taxon>
        <taxon>Ensete</taxon>
    </lineage>
</organism>
<proteinExistence type="predicted"/>
<evidence type="ECO:0000313" key="2">
    <source>
        <dbReference type="EMBL" id="RRT66205.1"/>
    </source>
</evidence>
<dbReference type="AlphaFoldDB" id="A0A426ZQN5"/>
<sequence>MSVAEEGKERKRQMRGSDEGTRIIISRSQKEAMTGSQKRYRRRRLMRRGSEEEEGIRAGFGGVWGGERALFGFSHRGRDRGGGIWGALNDDRVLDRQASNLAVYAATSR</sequence>
<evidence type="ECO:0000256" key="1">
    <source>
        <dbReference type="SAM" id="MobiDB-lite"/>
    </source>
</evidence>
<comment type="caution">
    <text evidence="2">The sequence shown here is derived from an EMBL/GenBank/DDBJ whole genome shotgun (WGS) entry which is preliminary data.</text>
</comment>
<dbReference type="EMBL" id="AMZH03005522">
    <property type="protein sequence ID" value="RRT66205.1"/>
    <property type="molecule type" value="Genomic_DNA"/>
</dbReference>
<protein>
    <submittedName>
        <fullName evidence="2">Uncharacterized protein</fullName>
    </submittedName>
</protein>